<dbReference type="AlphaFoldDB" id="A0A2G4SP30"/>
<evidence type="ECO:0000313" key="2">
    <source>
        <dbReference type="Proteomes" id="UP000242254"/>
    </source>
</evidence>
<dbReference type="RefSeq" id="XP_023464210.1">
    <property type="nucleotide sequence ID" value="XM_023609147.1"/>
</dbReference>
<name>A0A2G4SP30_RHIZD</name>
<organism evidence="1 2">
    <name type="scientific">Rhizopus microsporus ATCC 52813</name>
    <dbReference type="NCBI Taxonomy" id="1340429"/>
    <lineage>
        <taxon>Eukaryota</taxon>
        <taxon>Fungi</taxon>
        <taxon>Fungi incertae sedis</taxon>
        <taxon>Mucoromycota</taxon>
        <taxon>Mucoromycotina</taxon>
        <taxon>Mucoromycetes</taxon>
        <taxon>Mucorales</taxon>
        <taxon>Mucorineae</taxon>
        <taxon>Rhizopodaceae</taxon>
        <taxon>Rhizopus</taxon>
    </lineage>
</organism>
<protein>
    <submittedName>
        <fullName evidence="1">Uncharacterized protein</fullName>
    </submittedName>
</protein>
<gene>
    <name evidence="1" type="ORF">RHIMIDRAFT_239326</name>
</gene>
<accession>A0A2G4SP30</accession>
<proteinExistence type="predicted"/>
<sequence length="81" mass="9201">MNQLAMIGLNPNGLSRLLATRFYKQIVRSQLEYGLAISKNIWWFLQILYKSNATADEIADYGRAYPYSTSAIPLMISVVAR</sequence>
<dbReference type="EMBL" id="KZ303854">
    <property type="protein sequence ID" value="PHZ10502.1"/>
    <property type="molecule type" value="Genomic_DNA"/>
</dbReference>
<keyword evidence="2" id="KW-1185">Reference proteome</keyword>
<dbReference type="Proteomes" id="UP000242254">
    <property type="component" value="Unassembled WGS sequence"/>
</dbReference>
<reference evidence="1 2" key="1">
    <citation type="journal article" date="2016" name="Proc. Natl. Acad. Sci. U.S.A.">
        <title>Lipid metabolic changes in an early divergent fungus govern the establishment of a mutualistic symbiosis with endobacteria.</title>
        <authorList>
            <person name="Lastovetsky O.A."/>
            <person name="Gaspar M.L."/>
            <person name="Mondo S.J."/>
            <person name="LaButti K.M."/>
            <person name="Sandor L."/>
            <person name="Grigoriev I.V."/>
            <person name="Henry S.A."/>
            <person name="Pawlowska T.E."/>
        </authorList>
    </citation>
    <scope>NUCLEOTIDE SEQUENCE [LARGE SCALE GENOMIC DNA]</scope>
    <source>
        <strain evidence="1 2">ATCC 52813</strain>
    </source>
</reference>
<dbReference type="GeneID" id="35440137"/>
<evidence type="ECO:0000313" key="1">
    <source>
        <dbReference type="EMBL" id="PHZ10502.1"/>
    </source>
</evidence>